<feature type="domain" description="Thymidylate synthase/dCMP hydroxymethylase" evidence="8">
    <location>
        <begin position="22"/>
        <end position="334"/>
    </location>
</feature>
<evidence type="ECO:0000313" key="9">
    <source>
        <dbReference type="EMBL" id="SET32041.1"/>
    </source>
</evidence>
<dbReference type="AlphaFoldDB" id="A0A1I0DK61"/>
<feature type="binding site" description="in other chain" evidence="6">
    <location>
        <begin position="277"/>
        <end position="279"/>
    </location>
    <ligand>
        <name>dUMP</name>
        <dbReference type="ChEBI" id="CHEBI:246422"/>
        <note>ligand shared between dimeric partners</note>
    </ligand>
</feature>
<feature type="binding site" description="in other chain" evidence="6">
    <location>
        <position position="247"/>
    </location>
    <ligand>
        <name>dUMP</name>
        <dbReference type="ChEBI" id="CHEBI:246422"/>
        <note>ligand shared between dimeric partners</note>
    </ligand>
</feature>
<dbReference type="InterPro" id="IPR023451">
    <property type="entry name" value="Thymidate_synth/dCMP_Mease_dom"/>
</dbReference>
<dbReference type="PROSITE" id="PS00091">
    <property type="entry name" value="THYMIDYLATE_SYNTHASE"/>
    <property type="match status" value="1"/>
</dbReference>
<comment type="subcellular location">
    <subcellularLocation>
        <location evidence="6">Cytoplasm</location>
    </subcellularLocation>
</comment>
<feature type="binding site" description="in other chain" evidence="6">
    <location>
        <position position="41"/>
    </location>
    <ligand>
        <name>dUMP</name>
        <dbReference type="ChEBI" id="CHEBI:246422"/>
        <note>ligand shared between dimeric partners</note>
    </ligand>
</feature>
<evidence type="ECO:0000256" key="6">
    <source>
        <dbReference type="HAMAP-Rule" id="MF_00008"/>
    </source>
</evidence>
<comment type="catalytic activity">
    <reaction evidence="6">
        <text>dUMP + (6R)-5,10-methylene-5,6,7,8-tetrahydrofolate = 7,8-dihydrofolate + dTMP</text>
        <dbReference type="Rhea" id="RHEA:12104"/>
        <dbReference type="ChEBI" id="CHEBI:15636"/>
        <dbReference type="ChEBI" id="CHEBI:57451"/>
        <dbReference type="ChEBI" id="CHEBI:63528"/>
        <dbReference type="ChEBI" id="CHEBI:246422"/>
        <dbReference type="EC" id="2.1.1.45"/>
    </reaction>
</comment>
<feature type="binding site" evidence="6">
    <location>
        <position position="333"/>
    </location>
    <ligand>
        <name>(6R)-5,10-methylene-5,6,7,8-tetrahydrofolate</name>
        <dbReference type="ChEBI" id="CHEBI:15636"/>
    </ligand>
</feature>
<comment type="pathway">
    <text evidence="6">Pyrimidine metabolism; dTTP biosynthesis.</text>
</comment>
<feature type="active site" description="Nucleophile" evidence="6">
    <location>
        <position position="216"/>
    </location>
</feature>
<dbReference type="GO" id="GO:0006235">
    <property type="term" value="P:dTTP biosynthetic process"/>
    <property type="evidence" value="ECO:0007669"/>
    <property type="project" value="UniProtKB-UniRule"/>
</dbReference>
<keyword evidence="4 6" id="KW-0808">Transferase</keyword>
<dbReference type="PRINTS" id="PR00108">
    <property type="entry name" value="THYMDSNTHASE"/>
</dbReference>
<dbReference type="InterPro" id="IPR020940">
    <property type="entry name" value="Thymidylate_synthase_AS"/>
</dbReference>
<dbReference type="EMBL" id="FOHJ01000004">
    <property type="protein sequence ID" value="SET32041.1"/>
    <property type="molecule type" value="Genomic_DNA"/>
</dbReference>
<dbReference type="EC" id="2.1.1.45" evidence="1 6"/>
<feature type="binding site" evidence="6">
    <location>
        <begin position="196"/>
        <end position="197"/>
    </location>
    <ligand>
        <name>dUMP</name>
        <dbReference type="ChEBI" id="CHEBI:246422"/>
        <note>ligand shared between dimeric partners</note>
    </ligand>
</feature>
<comment type="subunit">
    <text evidence="6">Homodimer.</text>
</comment>
<accession>A0A1I0DK61</accession>
<dbReference type="InterPro" id="IPR036926">
    <property type="entry name" value="Thymidate_synth/dCMP_Mease_sf"/>
</dbReference>
<keyword evidence="5 6" id="KW-0545">Nucleotide biosynthesis</keyword>
<dbReference type="Proteomes" id="UP000199095">
    <property type="component" value="Unassembled WGS sequence"/>
</dbReference>
<dbReference type="Pfam" id="PF00303">
    <property type="entry name" value="Thymidylat_synt"/>
    <property type="match status" value="1"/>
</dbReference>
<proteinExistence type="inferred from homology"/>
<dbReference type="GO" id="GO:0032259">
    <property type="term" value="P:methylation"/>
    <property type="evidence" value="ECO:0007669"/>
    <property type="project" value="UniProtKB-KW"/>
</dbReference>
<evidence type="ECO:0000313" key="10">
    <source>
        <dbReference type="Proteomes" id="UP000199095"/>
    </source>
</evidence>
<dbReference type="UniPathway" id="UPA00575"/>
<dbReference type="Gene3D" id="3.30.572.10">
    <property type="entry name" value="Thymidylate synthase/dCMP hydroxymethylase domain"/>
    <property type="match status" value="1"/>
</dbReference>
<evidence type="ECO:0000256" key="1">
    <source>
        <dbReference type="ARBA" id="ARBA00011947"/>
    </source>
</evidence>
<evidence type="ECO:0000256" key="4">
    <source>
        <dbReference type="ARBA" id="ARBA00022679"/>
    </source>
</evidence>
<comment type="similarity">
    <text evidence="6">Belongs to the thymidylate synthase family. Bacterial-type ThyA subfamily.</text>
</comment>
<evidence type="ECO:0000256" key="5">
    <source>
        <dbReference type="ARBA" id="ARBA00022727"/>
    </source>
</evidence>
<gene>
    <name evidence="6" type="primary">thyA</name>
    <name evidence="9" type="ORF">SAMN05421676_10429</name>
</gene>
<dbReference type="GO" id="GO:0005829">
    <property type="term" value="C:cytosol"/>
    <property type="evidence" value="ECO:0007669"/>
    <property type="project" value="TreeGrafter"/>
</dbReference>
<dbReference type="PANTHER" id="PTHR11548">
    <property type="entry name" value="THYMIDYLATE SYNTHASE 1"/>
    <property type="match status" value="1"/>
</dbReference>
<dbReference type="PANTHER" id="PTHR11548:SF9">
    <property type="entry name" value="THYMIDYLATE SYNTHASE"/>
    <property type="match status" value="1"/>
</dbReference>
<dbReference type="GO" id="GO:0004799">
    <property type="term" value="F:thymidylate synthase activity"/>
    <property type="evidence" value="ECO:0007669"/>
    <property type="project" value="UniProtKB-UniRule"/>
</dbReference>
<evidence type="ECO:0000259" key="8">
    <source>
        <dbReference type="Pfam" id="PF00303"/>
    </source>
</evidence>
<evidence type="ECO:0000256" key="3">
    <source>
        <dbReference type="ARBA" id="ARBA00022603"/>
    </source>
</evidence>
<dbReference type="NCBIfam" id="NF002496">
    <property type="entry name" value="PRK01827.1-2"/>
    <property type="match status" value="1"/>
</dbReference>
<feature type="active site" evidence="7">
    <location>
        <position position="216"/>
    </location>
</feature>
<keyword evidence="2 6" id="KW-0963">Cytoplasm</keyword>
<dbReference type="SUPFAM" id="SSF55831">
    <property type="entry name" value="Thymidylate synthase/dCMP hydroxymethylase"/>
    <property type="match status" value="1"/>
</dbReference>
<dbReference type="InterPro" id="IPR045097">
    <property type="entry name" value="Thymidate_synth/dCMP_Mease"/>
</dbReference>
<comment type="caution">
    <text evidence="6">Lacks conserved residue(s) required for the propagation of feature annotation.</text>
</comment>
<keyword evidence="3 6" id="KW-0489">Methyltransferase</keyword>
<name>A0A1I0DK61_9BACI</name>
<comment type="function">
    <text evidence="6">Catalyzes the reductive methylation of 2'-deoxyuridine-5'-monophosphate (dUMP) to 2'-deoxythymidine-5'-monophosphate (dTMP) while utilizing 5,10-methylenetetrahydrofolate (mTHF) as the methyl donor and reductant in the reaction, yielding dihydrofolate (DHF) as a by-product. This enzymatic reaction provides an intracellular de novo source of dTMP, an essential precursor for DNA biosynthesis.</text>
</comment>
<dbReference type="CDD" id="cd00351">
    <property type="entry name" value="TS_Pyrimidine_HMase"/>
    <property type="match status" value="1"/>
</dbReference>
<dbReference type="InterPro" id="IPR000398">
    <property type="entry name" value="Thymidylate_synthase"/>
</dbReference>
<dbReference type="STRING" id="237682.SAMN05421676_10429"/>
<sequence length="334" mass="38521">MYRQETCYNNVMKLGKVGIMLQQYLELTKHIIENGTTRSDRTGTGTISVFGCQMRFDLTKGFPLLTTKKVPFRLIVSELLWFINGDTNIKFLLQHNNNIWNEWAFKSWVESSEYDGPDMSDFGRRSLEDSEFKQKYEKEMEKFKHNILHNDEFARKYGDLGNVYGKQWREWKTSQGDTIDQLKNVIEQIKSNPASRRLIVSAWNPEDVPSMALPPCHTLFQFYVADGKLSCQLYQRSGDMFLGVPFNIASYALLTHLIAYECGLEVGEFIHTIGDAHIYQNHVEQVQTQLSRKPKELPSVHINQGVTSIFALNVEDIELRDYNPHPAIKAPVAV</sequence>
<protein>
    <recommendedName>
        <fullName evidence="1 6">Thymidylate synthase</fullName>
        <shortName evidence="6">TS</shortName>
        <shortName evidence="6">TSase</shortName>
        <ecNumber evidence="1 6">2.1.1.45</ecNumber>
    </recommendedName>
</protein>
<dbReference type="HAMAP" id="MF_00008">
    <property type="entry name" value="Thymidy_synth_bact"/>
    <property type="match status" value="1"/>
</dbReference>
<dbReference type="GO" id="GO:0006231">
    <property type="term" value="P:dTMP biosynthetic process"/>
    <property type="evidence" value="ECO:0007669"/>
    <property type="project" value="UniProtKB-UniRule"/>
</dbReference>
<dbReference type="NCBIfam" id="TIGR03284">
    <property type="entry name" value="thym_sym"/>
    <property type="match status" value="1"/>
</dbReference>
<feature type="binding site" description="in other chain" evidence="6">
    <location>
        <begin position="236"/>
        <end position="239"/>
    </location>
    <ligand>
        <name>dUMP</name>
        <dbReference type="ChEBI" id="CHEBI:246422"/>
        <note>ligand shared between dimeric partners</note>
    </ligand>
</feature>
<feature type="binding site" evidence="6">
    <location>
        <position position="239"/>
    </location>
    <ligand>
        <name>(6R)-5,10-methylene-5,6,7,8-tetrahydrofolate</name>
        <dbReference type="ChEBI" id="CHEBI:15636"/>
    </ligand>
</feature>
<organism evidence="9 10">
    <name type="scientific">Salinibacillus kushneri</name>
    <dbReference type="NCBI Taxonomy" id="237682"/>
    <lineage>
        <taxon>Bacteria</taxon>
        <taxon>Bacillati</taxon>
        <taxon>Bacillota</taxon>
        <taxon>Bacilli</taxon>
        <taxon>Bacillales</taxon>
        <taxon>Bacillaceae</taxon>
        <taxon>Salinibacillus</taxon>
    </lineage>
</organism>
<evidence type="ECO:0000256" key="7">
    <source>
        <dbReference type="PROSITE-ProRule" id="PRU10016"/>
    </source>
</evidence>
<reference evidence="10" key="1">
    <citation type="submission" date="2016-10" db="EMBL/GenBank/DDBJ databases">
        <authorList>
            <person name="Varghese N."/>
            <person name="Submissions S."/>
        </authorList>
    </citation>
    <scope>NUCLEOTIDE SEQUENCE [LARGE SCALE GENOMIC DNA]</scope>
    <source>
        <strain evidence="10">CGMCC 1.3566</strain>
    </source>
</reference>
<keyword evidence="10" id="KW-1185">Reference proteome</keyword>
<evidence type="ECO:0000256" key="2">
    <source>
        <dbReference type="ARBA" id="ARBA00022490"/>
    </source>
</evidence>